<dbReference type="HOGENOM" id="CLU_049707_0_0_0"/>
<evidence type="ECO:0000313" key="4">
    <source>
        <dbReference type="Proteomes" id="UP000007881"/>
    </source>
</evidence>
<dbReference type="STRING" id="1142394.PSMK_27930"/>
<dbReference type="PATRIC" id="fig|1142394.8.peg.2889"/>
<accession>I0II64</accession>
<dbReference type="CDD" id="cd02901">
    <property type="entry name" value="Macro_Poa1p-like"/>
    <property type="match status" value="1"/>
</dbReference>
<dbReference type="eggNOG" id="COG2110">
    <property type="taxonomic scope" value="Bacteria"/>
</dbReference>
<dbReference type="RefSeq" id="WP_014438162.1">
    <property type="nucleotide sequence ID" value="NC_017080.1"/>
</dbReference>
<dbReference type="KEGG" id="phm:PSMK_27930"/>
<dbReference type="InterPro" id="IPR050892">
    <property type="entry name" value="ADP-ribose_metab_enzymes"/>
</dbReference>
<evidence type="ECO:0000256" key="1">
    <source>
        <dbReference type="ARBA" id="ARBA00035885"/>
    </source>
</evidence>
<organism evidence="3 4">
    <name type="scientific">Phycisphaera mikurensis (strain NBRC 102666 / KCTC 22515 / FYK2301M01)</name>
    <dbReference type="NCBI Taxonomy" id="1142394"/>
    <lineage>
        <taxon>Bacteria</taxon>
        <taxon>Pseudomonadati</taxon>
        <taxon>Planctomycetota</taxon>
        <taxon>Phycisphaerae</taxon>
        <taxon>Phycisphaerales</taxon>
        <taxon>Phycisphaeraceae</taxon>
        <taxon>Phycisphaera</taxon>
    </lineage>
</organism>
<dbReference type="EMBL" id="AP012338">
    <property type="protein sequence ID" value="BAM04952.1"/>
    <property type="molecule type" value="Genomic_DNA"/>
</dbReference>
<evidence type="ECO:0000313" key="3">
    <source>
        <dbReference type="EMBL" id="BAM04952.1"/>
    </source>
</evidence>
<dbReference type="PANTHER" id="PTHR12521">
    <property type="entry name" value="PROTEIN C6ORF130"/>
    <property type="match status" value="1"/>
</dbReference>
<name>I0II64_PHYMF</name>
<dbReference type="OrthoDB" id="9780211at2"/>
<dbReference type="SMART" id="SM00506">
    <property type="entry name" value="A1pp"/>
    <property type="match status" value="1"/>
</dbReference>
<proteinExistence type="predicted"/>
<dbReference type="SUPFAM" id="SSF52949">
    <property type="entry name" value="Macro domain-like"/>
    <property type="match status" value="1"/>
</dbReference>
<dbReference type="Pfam" id="PF01661">
    <property type="entry name" value="Macro"/>
    <property type="match status" value="1"/>
</dbReference>
<evidence type="ECO:0000259" key="2">
    <source>
        <dbReference type="PROSITE" id="PS51154"/>
    </source>
</evidence>
<sequence length="354" mass="39439">MIHATDGNLLEADAEALVNTVNTVGVMGKGIALMFKERFPENFRRYAAACKREEVQTGRVFAVANEELAGPHWIYNFPTKRHWRSPSRLEWIDEGLADLAWLLREHRVASVAVPPLGAGNGGLKWADVRPLVERHLGSLPGVDVLLYEPTQAYQNVSKTTGKERLTLARALVAEMVRRYGVLGLDCSILEIQKLAWVLQRQIRQLGLDDPLELDFKANRYGPYSDRLRHLLDALDGSWLRSEKRLADAEPPDTIRFAPGRERKLGEWFGAGQGFHYREAVEATDALIDGFQSPLGLEALATVGWLLDEEGVEPSLAAVREGIARWPAGPAAAERKAGLFGDHLLEAAIRRYTHP</sequence>
<dbReference type="PANTHER" id="PTHR12521:SF0">
    <property type="entry name" value="ADP-RIBOSE GLYCOHYDROLASE OARD1"/>
    <property type="match status" value="1"/>
</dbReference>
<dbReference type="InterPro" id="IPR043472">
    <property type="entry name" value="Macro_dom-like"/>
</dbReference>
<dbReference type="AlphaFoldDB" id="I0II64"/>
<dbReference type="PROSITE" id="PS51154">
    <property type="entry name" value="MACRO"/>
    <property type="match status" value="1"/>
</dbReference>
<gene>
    <name evidence="3" type="ordered locus">PSMK_27930</name>
</gene>
<keyword evidence="4" id="KW-1185">Reference proteome</keyword>
<dbReference type="Proteomes" id="UP000007881">
    <property type="component" value="Chromosome"/>
</dbReference>
<protein>
    <recommendedName>
        <fullName evidence="2">Macro domain-containing protein</fullName>
    </recommendedName>
</protein>
<dbReference type="Gene3D" id="3.40.220.10">
    <property type="entry name" value="Leucine Aminopeptidase, subunit E, domain 1"/>
    <property type="match status" value="1"/>
</dbReference>
<feature type="domain" description="Macro" evidence="2">
    <location>
        <begin position="1"/>
        <end position="155"/>
    </location>
</feature>
<reference evidence="3 4" key="1">
    <citation type="submission" date="2012-02" db="EMBL/GenBank/DDBJ databases">
        <title>Complete genome sequence of Phycisphaera mikurensis NBRC 102666.</title>
        <authorList>
            <person name="Ankai A."/>
            <person name="Hosoyama A."/>
            <person name="Terui Y."/>
            <person name="Sekine M."/>
            <person name="Fukai R."/>
            <person name="Kato Y."/>
            <person name="Nakamura S."/>
            <person name="Yamada-Narita S."/>
            <person name="Kawakoshi A."/>
            <person name="Fukunaga Y."/>
            <person name="Yamazaki S."/>
            <person name="Fujita N."/>
        </authorList>
    </citation>
    <scope>NUCLEOTIDE SEQUENCE [LARGE SCALE GENOMIC DNA]</scope>
    <source>
        <strain evidence="4">NBRC 102666 / KCTC 22515 / FYK2301M01</strain>
    </source>
</reference>
<comment type="catalytic activity">
    <reaction evidence="1">
        <text>an N-(ADP-alpha-D-ribosyl)-thymidine in DNA + H2O = a thymidine in DNA + ADP-D-ribose</text>
        <dbReference type="Rhea" id="RHEA:71655"/>
        <dbReference type="Rhea" id="RHEA-COMP:13556"/>
        <dbReference type="Rhea" id="RHEA-COMP:18051"/>
        <dbReference type="ChEBI" id="CHEBI:15377"/>
        <dbReference type="ChEBI" id="CHEBI:57967"/>
        <dbReference type="ChEBI" id="CHEBI:137386"/>
        <dbReference type="ChEBI" id="CHEBI:191199"/>
    </reaction>
    <physiologicalReaction direction="left-to-right" evidence="1">
        <dbReference type="Rhea" id="RHEA:71656"/>
    </physiologicalReaction>
</comment>
<dbReference type="InterPro" id="IPR002589">
    <property type="entry name" value="Macro_dom"/>
</dbReference>
<dbReference type="GO" id="GO:0140291">
    <property type="term" value="P:peptidyl-glutamate ADP-deribosylation"/>
    <property type="evidence" value="ECO:0007669"/>
    <property type="project" value="TreeGrafter"/>
</dbReference>